<accession>A0A060QRL9</accession>
<evidence type="ECO:0000313" key="1">
    <source>
        <dbReference type="EMBL" id="CDL73569.1"/>
    </source>
</evidence>
<organism evidence="1">
    <name type="scientific">Fusarium culmorum CS7071</name>
    <dbReference type="NCBI Taxonomy" id="1318462"/>
    <lineage>
        <taxon>Eukaryota</taxon>
        <taxon>Fungi</taxon>
        <taxon>Dikarya</taxon>
        <taxon>Ascomycota</taxon>
        <taxon>Pezizomycotina</taxon>
        <taxon>Sordariomycetes</taxon>
        <taxon>Hypocreomycetidae</taxon>
        <taxon>Hypocreales</taxon>
        <taxon>Nectriaceae</taxon>
        <taxon>Fusarium</taxon>
    </lineage>
</organism>
<reference evidence="1" key="1">
    <citation type="submission" date="2013-05" db="EMBL/GenBank/DDBJ databases">
        <title>Draft genome sequences of six wheat associated Fusarium spp. isolates.</title>
        <authorList>
            <person name="Moolhuijzen P.M."/>
            <person name="Manners J.M."/>
            <person name="Wilcox S."/>
            <person name="Bellgard M.I."/>
            <person name="Gardiner D.M."/>
        </authorList>
    </citation>
    <scope>NUCLEOTIDE SEQUENCE</scope>
    <source>
        <strain evidence="1">CS7071</strain>
    </source>
</reference>
<sequence length="102" mass="11645">MRACPFVKRVVLLSLRTRDFVCISYPLRDQKLDEVGPPGIRRVHFVRGLLKSIKVWKRERGIGEASNFVPGASFAREKKIPTRTLVKLLHILTSTLIASLIY</sequence>
<proteinExistence type="predicted"/>
<name>A0A060QRL9_FUSCU</name>
<dbReference type="AlphaFoldDB" id="A0A060QRL9"/>
<dbReference type="EMBL" id="CBMH010002274">
    <property type="protein sequence ID" value="CDL73569.1"/>
    <property type="molecule type" value="Genomic_DNA"/>
</dbReference>
<comment type="caution">
    <text evidence="1">The sequence shown here is derived from an EMBL/GenBank/DDBJ whole genome shotgun (WGS) entry which is preliminary data.</text>
</comment>
<protein>
    <submittedName>
        <fullName evidence="1">Unclassified</fullName>
    </submittedName>
</protein>
<gene>
    <name evidence="1" type="ORF">BN852_0127610</name>
</gene>